<dbReference type="Pfam" id="PF00672">
    <property type="entry name" value="HAMP"/>
    <property type="match status" value="1"/>
</dbReference>
<keyword evidence="5" id="KW-0808">Transferase</keyword>
<dbReference type="InterPro" id="IPR036890">
    <property type="entry name" value="HATPase_C_sf"/>
</dbReference>
<evidence type="ECO:0000313" key="13">
    <source>
        <dbReference type="Proteomes" id="UP000658514"/>
    </source>
</evidence>
<dbReference type="InterPro" id="IPR036097">
    <property type="entry name" value="HisK_dim/P_sf"/>
</dbReference>
<dbReference type="CDD" id="cd06225">
    <property type="entry name" value="HAMP"/>
    <property type="match status" value="1"/>
</dbReference>
<keyword evidence="9" id="KW-1133">Transmembrane helix</keyword>
<evidence type="ECO:0000256" key="4">
    <source>
        <dbReference type="ARBA" id="ARBA00022553"/>
    </source>
</evidence>
<feature type="transmembrane region" description="Helical" evidence="9">
    <location>
        <begin position="32"/>
        <end position="51"/>
    </location>
</feature>
<protein>
    <recommendedName>
        <fullName evidence="3">histidine kinase</fullName>
        <ecNumber evidence="3">2.7.13.3</ecNumber>
    </recommendedName>
</protein>
<dbReference type="SUPFAM" id="SSF47384">
    <property type="entry name" value="Homodimeric domain of signal transducing histidine kinase"/>
    <property type="match status" value="1"/>
</dbReference>
<dbReference type="Gene3D" id="6.10.340.10">
    <property type="match status" value="1"/>
</dbReference>
<dbReference type="PRINTS" id="PR00344">
    <property type="entry name" value="BCTRLSENSOR"/>
</dbReference>
<evidence type="ECO:0000256" key="1">
    <source>
        <dbReference type="ARBA" id="ARBA00000085"/>
    </source>
</evidence>
<dbReference type="SUPFAM" id="SSF55874">
    <property type="entry name" value="ATPase domain of HSP90 chaperone/DNA topoisomerase II/histidine kinase"/>
    <property type="match status" value="1"/>
</dbReference>
<keyword evidence="6" id="KW-0418">Kinase</keyword>
<feature type="coiled-coil region" evidence="8">
    <location>
        <begin position="304"/>
        <end position="363"/>
    </location>
</feature>
<evidence type="ECO:0000256" key="8">
    <source>
        <dbReference type="SAM" id="Coils"/>
    </source>
</evidence>
<dbReference type="SMART" id="SM00387">
    <property type="entry name" value="HATPase_c"/>
    <property type="match status" value="1"/>
</dbReference>
<evidence type="ECO:0000313" key="12">
    <source>
        <dbReference type="EMBL" id="MBD2198629.1"/>
    </source>
</evidence>
<dbReference type="Pfam" id="PF00512">
    <property type="entry name" value="HisKA"/>
    <property type="match status" value="1"/>
</dbReference>
<evidence type="ECO:0000256" key="6">
    <source>
        <dbReference type="ARBA" id="ARBA00022777"/>
    </source>
</evidence>
<keyword evidence="9" id="KW-0472">Membrane</keyword>
<dbReference type="SUPFAM" id="SSF158472">
    <property type="entry name" value="HAMP domain-like"/>
    <property type="match status" value="1"/>
</dbReference>
<dbReference type="Proteomes" id="UP000658514">
    <property type="component" value="Unassembled WGS sequence"/>
</dbReference>
<evidence type="ECO:0000259" key="11">
    <source>
        <dbReference type="PROSITE" id="PS50885"/>
    </source>
</evidence>
<dbReference type="InterPro" id="IPR004358">
    <property type="entry name" value="Sig_transdc_His_kin-like_C"/>
</dbReference>
<dbReference type="Gene3D" id="3.30.565.10">
    <property type="entry name" value="Histidine kinase-like ATPase, C-terminal domain"/>
    <property type="match status" value="1"/>
</dbReference>
<keyword evidence="13" id="KW-1185">Reference proteome</keyword>
<dbReference type="InterPro" id="IPR003660">
    <property type="entry name" value="HAMP_dom"/>
</dbReference>
<dbReference type="EMBL" id="JACJQH010000044">
    <property type="protein sequence ID" value="MBD2198629.1"/>
    <property type="molecule type" value="Genomic_DNA"/>
</dbReference>
<evidence type="ECO:0000256" key="2">
    <source>
        <dbReference type="ARBA" id="ARBA00004370"/>
    </source>
</evidence>
<dbReference type="InterPro" id="IPR003661">
    <property type="entry name" value="HisK_dim/P_dom"/>
</dbReference>
<dbReference type="InterPro" id="IPR005467">
    <property type="entry name" value="His_kinase_dom"/>
</dbReference>
<accession>A0ABR8AFB8</accession>
<dbReference type="Gene3D" id="1.10.287.130">
    <property type="match status" value="1"/>
</dbReference>
<dbReference type="CDD" id="cd00082">
    <property type="entry name" value="HisKA"/>
    <property type="match status" value="1"/>
</dbReference>
<keyword evidence="4" id="KW-0597">Phosphoprotein</keyword>
<dbReference type="PROSITE" id="PS50109">
    <property type="entry name" value="HIS_KIN"/>
    <property type="match status" value="1"/>
</dbReference>
<evidence type="ECO:0000259" key="10">
    <source>
        <dbReference type="PROSITE" id="PS50109"/>
    </source>
</evidence>
<dbReference type="PROSITE" id="PS50885">
    <property type="entry name" value="HAMP"/>
    <property type="match status" value="1"/>
</dbReference>
<feature type="domain" description="Histidine kinase" evidence="10">
    <location>
        <begin position="372"/>
        <end position="616"/>
    </location>
</feature>
<comment type="subcellular location">
    <subcellularLocation>
        <location evidence="2">Membrane</location>
    </subcellularLocation>
</comment>
<evidence type="ECO:0000256" key="3">
    <source>
        <dbReference type="ARBA" id="ARBA00012438"/>
    </source>
</evidence>
<organism evidence="12 13">
    <name type="scientific">Calothrix parietina FACHB-288</name>
    <dbReference type="NCBI Taxonomy" id="2692896"/>
    <lineage>
        <taxon>Bacteria</taxon>
        <taxon>Bacillati</taxon>
        <taxon>Cyanobacteriota</taxon>
        <taxon>Cyanophyceae</taxon>
        <taxon>Nostocales</taxon>
        <taxon>Calotrichaceae</taxon>
        <taxon>Calothrix</taxon>
    </lineage>
</organism>
<comment type="catalytic activity">
    <reaction evidence="1">
        <text>ATP + protein L-histidine = ADP + protein N-phospho-L-histidine.</text>
        <dbReference type="EC" id="2.7.13.3"/>
    </reaction>
</comment>
<dbReference type="PANTHER" id="PTHR43065:SF50">
    <property type="entry name" value="HISTIDINE KINASE"/>
    <property type="match status" value="1"/>
</dbReference>
<evidence type="ECO:0000256" key="5">
    <source>
        <dbReference type="ARBA" id="ARBA00022679"/>
    </source>
</evidence>
<sequence length="618" mass="71191">MAVIKRKPVKRIFLWFSNLSNSWDIAQKISYGYTVAISIAFVGTIIGLLHATQYETNAQKQLNLSYQQQYLLKDLENAVTRIRLHPQRLVTVLDNSVWLEFEKNKFLDELSQVNQQLLEIEKFINAYPNDLALNSAEILNLLKNYQKNIEIYNQIVQFYWQQIEKKQLSPKAKSDYQEQLFFLFKEEKKVNLSVKFEQLSDELIRLIGQAEIQKQEANTSFENVKNLRMKVIFGSMILSSAIAAALAIYTSKLIAHPLEVVTKVARKIIQESNFQLRANVTSKDEVGTLATSLNQLVEWVGDYTQELELARQHLEQRVKERTQELQHSYQTLEQRVEERTQELKQALQDLKATQAQLIQTEKMSSLGQMVAGIAHEINNPINFIYGNIRCADEYIQDLLNLINLYEQQYPESNCIIEERIEDIDFNFLKKDLLKLLDSMKIGAERIREIVLSLRNFSRLDEADIKEVDIHEGIDNTLLILSHRIKSDITVLTNYRDLPLVECYPAQINQVFMNILSNAIDALLELESQTTKQIFIETSKLDDTYIKVGIRDNGPGIPPEIRNKLFDPFFTTKPVGKGTGLGLSICYQIIDKHKGRIELASEVGKGTEFAILLPIKTQI</sequence>
<comment type="caution">
    <text evidence="12">The sequence shown here is derived from an EMBL/GenBank/DDBJ whole genome shotgun (WGS) entry which is preliminary data.</text>
</comment>
<keyword evidence="8" id="KW-0175">Coiled coil</keyword>
<evidence type="ECO:0000256" key="7">
    <source>
        <dbReference type="ARBA" id="ARBA00023012"/>
    </source>
</evidence>
<proteinExistence type="predicted"/>
<feature type="domain" description="HAMP" evidence="11">
    <location>
        <begin position="252"/>
        <end position="305"/>
    </location>
</feature>
<dbReference type="InterPro" id="IPR003594">
    <property type="entry name" value="HATPase_dom"/>
</dbReference>
<dbReference type="Pfam" id="PF02518">
    <property type="entry name" value="HATPase_c"/>
    <property type="match status" value="1"/>
</dbReference>
<keyword evidence="9" id="KW-0812">Transmembrane</keyword>
<keyword evidence="7" id="KW-0902">Two-component regulatory system</keyword>
<name>A0ABR8AFB8_9CYAN</name>
<reference evidence="12 13" key="1">
    <citation type="journal article" date="2020" name="ISME J.">
        <title>Comparative genomics reveals insights into cyanobacterial evolution and habitat adaptation.</title>
        <authorList>
            <person name="Chen M.Y."/>
            <person name="Teng W.K."/>
            <person name="Zhao L."/>
            <person name="Hu C.X."/>
            <person name="Zhou Y.K."/>
            <person name="Han B.P."/>
            <person name="Song L.R."/>
            <person name="Shu W.S."/>
        </authorList>
    </citation>
    <scope>NUCLEOTIDE SEQUENCE [LARGE SCALE GENOMIC DNA]</scope>
    <source>
        <strain evidence="12 13">FACHB-288</strain>
    </source>
</reference>
<feature type="transmembrane region" description="Helical" evidence="9">
    <location>
        <begin position="231"/>
        <end position="249"/>
    </location>
</feature>
<evidence type="ECO:0000256" key="9">
    <source>
        <dbReference type="SAM" id="Phobius"/>
    </source>
</evidence>
<dbReference type="PANTHER" id="PTHR43065">
    <property type="entry name" value="SENSOR HISTIDINE KINASE"/>
    <property type="match status" value="1"/>
</dbReference>
<dbReference type="EC" id="2.7.13.3" evidence="3"/>
<gene>
    <name evidence="12" type="ORF">H6G24_24620</name>
</gene>